<protein>
    <submittedName>
        <fullName evidence="1">Uncharacterized protein</fullName>
    </submittedName>
</protein>
<evidence type="ECO:0000313" key="2">
    <source>
        <dbReference type="Proteomes" id="UP000291084"/>
    </source>
</evidence>
<organism evidence="1 2">
    <name type="scientific">Vigna angularis var. angularis</name>
    <dbReference type="NCBI Taxonomy" id="157739"/>
    <lineage>
        <taxon>Eukaryota</taxon>
        <taxon>Viridiplantae</taxon>
        <taxon>Streptophyta</taxon>
        <taxon>Embryophyta</taxon>
        <taxon>Tracheophyta</taxon>
        <taxon>Spermatophyta</taxon>
        <taxon>Magnoliopsida</taxon>
        <taxon>eudicotyledons</taxon>
        <taxon>Gunneridae</taxon>
        <taxon>Pentapetalae</taxon>
        <taxon>rosids</taxon>
        <taxon>fabids</taxon>
        <taxon>Fabales</taxon>
        <taxon>Fabaceae</taxon>
        <taxon>Papilionoideae</taxon>
        <taxon>50 kb inversion clade</taxon>
        <taxon>NPAAA clade</taxon>
        <taxon>indigoferoid/millettioid clade</taxon>
        <taxon>Phaseoleae</taxon>
        <taxon>Vigna</taxon>
    </lineage>
</organism>
<keyword evidence="2" id="KW-1185">Reference proteome</keyword>
<dbReference type="EMBL" id="AP015040">
    <property type="protein sequence ID" value="BAT93087.1"/>
    <property type="molecule type" value="Genomic_DNA"/>
</dbReference>
<evidence type="ECO:0000313" key="1">
    <source>
        <dbReference type="EMBL" id="BAT93087.1"/>
    </source>
</evidence>
<accession>A0A0S3SJR2</accession>
<gene>
    <name evidence="1" type="primary">Vigan.07G198500</name>
    <name evidence="1" type="ORF">VIGAN_07198500</name>
</gene>
<name>A0A0S3SJR2_PHAAN</name>
<reference evidence="1 2" key="1">
    <citation type="journal article" date="2015" name="Sci. Rep.">
        <title>The power of single molecule real-time sequencing technology in the de novo assembly of a eukaryotic genome.</title>
        <authorList>
            <person name="Sakai H."/>
            <person name="Naito K."/>
            <person name="Ogiso-Tanaka E."/>
            <person name="Takahashi Y."/>
            <person name="Iseki K."/>
            <person name="Muto C."/>
            <person name="Satou K."/>
            <person name="Teruya K."/>
            <person name="Shiroma A."/>
            <person name="Shimoji M."/>
            <person name="Hirano T."/>
            <person name="Itoh T."/>
            <person name="Kaga A."/>
            <person name="Tomooka N."/>
        </authorList>
    </citation>
    <scope>NUCLEOTIDE SEQUENCE [LARGE SCALE GENOMIC DNA]</scope>
    <source>
        <strain evidence="2">cv. Shumari</strain>
    </source>
</reference>
<sequence>MAGCFSRLCGLTYPSCGSLMRMSLWFGGLFMEYHEVHGRSVGGSMEPQSINLTTMARFSNTVLTINVAPNTRPKFKVLRVEELLQSICCPSTPRPTYFETSSSTKRTSCLVAQVLFKKFCR</sequence>
<dbReference type="Proteomes" id="UP000291084">
    <property type="component" value="Chromosome 7"/>
</dbReference>
<proteinExistence type="predicted"/>
<dbReference type="AlphaFoldDB" id="A0A0S3SJR2"/>